<dbReference type="AlphaFoldDB" id="A0AAV2F7M6"/>
<gene>
    <name evidence="1" type="ORF">LTRI10_LOCUS34503</name>
</gene>
<proteinExistence type="predicted"/>
<dbReference type="Proteomes" id="UP001497516">
    <property type="component" value="Chromosome 6"/>
</dbReference>
<sequence length="208" mass="24265">MDELSAAGVELHHHHLHPFWSSLCMRVLPILQNGKITMPLSVIFLQPWYKMCTSKGQLLSERQLKYYVLIFFHKLKAYKSLKSRHRRAEQIRVRGHRGAEHLHWAIVVYGVQGERERTYGYTALPMTAPPGFTHPSYVLPMVFTGAHWVRLVLDNVDGVTPMPYFSPQWTHFRNMSTIPHWGELYQQDQKLYAILGGHYPPTDDEEND</sequence>
<keyword evidence="2" id="KW-1185">Reference proteome</keyword>
<evidence type="ECO:0008006" key="3">
    <source>
        <dbReference type="Google" id="ProtNLM"/>
    </source>
</evidence>
<name>A0AAV2F7M6_9ROSI</name>
<reference evidence="1 2" key="1">
    <citation type="submission" date="2024-04" db="EMBL/GenBank/DDBJ databases">
        <authorList>
            <person name="Fracassetti M."/>
        </authorList>
    </citation>
    <scope>NUCLEOTIDE SEQUENCE [LARGE SCALE GENOMIC DNA]</scope>
</reference>
<evidence type="ECO:0000313" key="1">
    <source>
        <dbReference type="EMBL" id="CAL1393973.1"/>
    </source>
</evidence>
<accession>A0AAV2F7M6</accession>
<dbReference type="EMBL" id="OZ034819">
    <property type="protein sequence ID" value="CAL1393973.1"/>
    <property type="molecule type" value="Genomic_DNA"/>
</dbReference>
<organism evidence="1 2">
    <name type="scientific">Linum trigynum</name>
    <dbReference type="NCBI Taxonomy" id="586398"/>
    <lineage>
        <taxon>Eukaryota</taxon>
        <taxon>Viridiplantae</taxon>
        <taxon>Streptophyta</taxon>
        <taxon>Embryophyta</taxon>
        <taxon>Tracheophyta</taxon>
        <taxon>Spermatophyta</taxon>
        <taxon>Magnoliopsida</taxon>
        <taxon>eudicotyledons</taxon>
        <taxon>Gunneridae</taxon>
        <taxon>Pentapetalae</taxon>
        <taxon>rosids</taxon>
        <taxon>fabids</taxon>
        <taxon>Malpighiales</taxon>
        <taxon>Linaceae</taxon>
        <taxon>Linum</taxon>
    </lineage>
</organism>
<protein>
    <recommendedName>
        <fullName evidence="3">Ubiquitin-like protease family profile domain-containing protein</fullName>
    </recommendedName>
</protein>
<evidence type="ECO:0000313" key="2">
    <source>
        <dbReference type="Proteomes" id="UP001497516"/>
    </source>
</evidence>